<dbReference type="AlphaFoldDB" id="A0A4R3V5Q3"/>
<comment type="caution">
    <text evidence="3">The sequence shown here is derived from an EMBL/GenBank/DDBJ whole genome shotgun (WGS) entry which is preliminary data.</text>
</comment>
<dbReference type="InterPro" id="IPR025433">
    <property type="entry name" value="DUF4168"/>
</dbReference>
<proteinExistence type="predicted"/>
<evidence type="ECO:0000313" key="4">
    <source>
        <dbReference type="Proteomes" id="UP000294692"/>
    </source>
</evidence>
<gene>
    <name evidence="3" type="ORF">EV686_104239</name>
</gene>
<dbReference type="Proteomes" id="UP000294692">
    <property type="component" value="Unassembled WGS sequence"/>
</dbReference>
<evidence type="ECO:0000256" key="1">
    <source>
        <dbReference type="SAM" id="SignalP"/>
    </source>
</evidence>
<feature type="chain" id="PRO_5020885918" evidence="1">
    <location>
        <begin position="26"/>
        <end position="130"/>
    </location>
</feature>
<sequence length="130" mass="14013">MQPSLKAFLSAAAVAFGLSTTAVWAQAVPTETAPAQAPQAIQPSEAQIQQYVSAARKVEAVVQDYQPRLQAAQDEVARKAILQEADEKMVTAVQSDGLTVDQYNGISIAVQQDPQLRERITTLFNNSKGQ</sequence>
<dbReference type="OrthoDB" id="6900175at2"/>
<name>A0A4R3V5Q3_9BURK</name>
<dbReference type="EMBL" id="SMBX01000004">
    <property type="protein sequence ID" value="TCU99140.1"/>
    <property type="molecule type" value="Genomic_DNA"/>
</dbReference>
<feature type="domain" description="DUF4168" evidence="2">
    <location>
        <begin position="44"/>
        <end position="120"/>
    </location>
</feature>
<accession>A0A4R3V5Q3</accession>
<reference evidence="3 4" key="1">
    <citation type="submission" date="2019-03" db="EMBL/GenBank/DDBJ databases">
        <title>Genomic Encyclopedia of Type Strains, Phase IV (KMG-IV): sequencing the most valuable type-strain genomes for metagenomic binning, comparative biology and taxonomic classification.</title>
        <authorList>
            <person name="Goeker M."/>
        </authorList>
    </citation>
    <scope>NUCLEOTIDE SEQUENCE [LARGE SCALE GENOMIC DNA]</scope>
    <source>
        <strain evidence="3 4">DSM 100048</strain>
    </source>
</reference>
<evidence type="ECO:0000313" key="3">
    <source>
        <dbReference type="EMBL" id="TCU99140.1"/>
    </source>
</evidence>
<protein>
    <submittedName>
        <fullName evidence="3">Uncharacterized protein DUF4168</fullName>
    </submittedName>
</protein>
<dbReference type="Pfam" id="PF13767">
    <property type="entry name" value="DUF4168"/>
    <property type="match status" value="1"/>
</dbReference>
<organism evidence="3 4">
    <name type="scientific">Paracandidimonas soli</name>
    <dbReference type="NCBI Taxonomy" id="1917182"/>
    <lineage>
        <taxon>Bacteria</taxon>
        <taxon>Pseudomonadati</taxon>
        <taxon>Pseudomonadota</taxon>
        <taxon>Betaproteobacteria</taxon>
        <taxon>Burkholderiales</taxon>
        <taxon>Alcaligenaceae</taxon>
        <taxon>Paracandidimonas</taxon>
    </lineage>
</organism>
<feature type="signal peptide" evidence="1">
    <location>
        <begin position="1"/>
        <end position="25"/>
    </location>
</feature>
<evidence type="ECO:0000259" key="2">
    <source>
        <dbReference type="Pfam" id="PF13767"/>
    </source>
</evidence>
<keyword evidence="4" id="KW-1185">Reference proteome</keyword>
<keyword evidence="1" id="KW-0732">Signal</keyword>
<dbReference type="RefSeq" id="WP_132476683.1">
    <property type="nucleotide sequence ID" value="NZ_JBEBWM010000004.1"/>
</dbReference>